<evidence type="ECO:0000259" key="9">
    <source>
        <dbReference type="PROSITE" id="PS50928"/>
    </source>
</evidence>
<feature type="compositionally biased region" description="Basic and acidic residues" evidence="8">
    <location>
        <begin position="275"/>
        <end position="292"/>
    </location>
</feature>
<reference evidence="11" key="1">
    <citation type="submission" date="2016-06" db="EMBL/GenBank/DDBJ databases">
        <authorList>
            <person name="Rodrigo-Torres Lidia"/>
            <person name="Arahal R.David."/>
        </authorList>
    </citation>
    <scope>NUCLEOTIDE SEQUENCE [LARGE SCALE GENOMIC DNA]</scope>
    <source>
        <strain evidence="11">CECT 7223</strain>
    </source>
</reference>
<evidence type="ECO:0000256" key="5">
    <source>
        <dbReference type="ARBA" id="ARBA00022989"/>
    </source>
</evidence>
<accession>A0A1C3IQF9</accession>
<feature type="transmembrane region" description="Helical" evidence="7">
    <location>
        <begin position="188"/>
        <end position="213"/>
    </location>
</feature>
<comment type="similarity">
    <text evidence="7">Belongs to the binding-protein-dependent transport system permease family.</text>
</comment>
<dbReference type="Pfam" id="PF00528">
    <property type="entry name" value="BPD_transp_1"/>
    <property type="match status" value="1"/>
</dbReference>
<dbReference type="PROSITE" id="PS50928">
    <property type="entry name" value="ABC_TM1"/>
    <property type="match status" value="1"/>
</dbReference>
<dbReference type="CDD" id="cd06261">
    <property type="entry name" value="TM_PBP2"/>
    <property type="match status" value="1"/>
</dbReference>
<name>A0A1C3IQF9_9VIBR</name>
<dbReference type="Proteomes" id="UP000092876">
    <property type="component" value="Unassembled WGS sequence"/>
</dbReference>
<protein>
    <submittedName>
        <fullName evidence="10">Glutathione transport system permease protein GsiD</fullName>
    </submittedName>
</protein>
<dbReference type="GO" id="GO:0005886">
    <property type="term" value="C:plasma membrane"/>
    <property type="evidence" value="ECO:0007669"/>
    <property type="project" value="UniProtKB-SubCell"/>
</dbReference>
<proteinExistence type="inferred from homology"/>
<evidence type="ECO:0000313" key="11">
    <source>
        <dbReference type="Proteomes" id="UP000092876"/>
    </source>
</evidence>
<keyword evidence="4 7" id="KW-0812">Transmembrane</keyword>
<feature type="region of interest" description="Disordered" evidence="8">
    <location>
        <begin position="261"/>
        <end position="292"/>
    </location>
</feature>
<dbReference type="EMBL" id="FLQP01000022">
    <property type="protein sequence ID" value="SBS63620.1"/>
    <property type="molecule type" value="Genomic_DNA"/>
</dbReference>
<keyword evidence="5 7" id="KW-1133">Transmembrane helix</keyword>
<dbReference type="SUPFAM" id="SSF161098">
    <property type="entry name" value="MetI-like"/>
    <property type="match status" value="1"/>
</dbReference>
<dbReference type="InterPro" id="IPR050366">
    <property type="entry name" value="BP-dependent_transpt_permease"/>
</dbReference>
<sequence>MNLTKPQWLGLIILAALLCLVMLERTVYQGDIAKQNLDLAFTTPSVEEPLGRDHFGRSNLARLSHAITTSLSMALISITTAALLGTSMGVIAGWKQGWWDKIFSFNVNMILAMPGLILVLLFAAMVPGSFLILYIAISLMLWVDFFRVSRNRTLSLIQSPAVEASRLYGFNHWYIFKRHLWPDCRNDLFTLFCFGTGNSILALASLGFLHVGLKPPEAELGLMMVELFRYYHQAPWVLIQPVLTVFLLVLSFHLLAQGKRHTQSSKNHAHKKPGAKQEKTQLGKQTDKGVAA</sequence>
<keyword evidence="2 7" id="KW-0813">Transport</keyword>
<dbReference type="GO" id="GO:0071916">
    <property type="term" value="F:dipeptide transmembrane transporter activity"/>
    <property type="evidence" value="ECO:0007669"/>
    <property type="project" value="TreeGrafter"/>
</dbReference>
<dbReference type="PANTHER" id="PTHR43386">
    <property type="entry name" value="OLIGOPEPTIDE TRANSPORT SYSTEM PERMEASE PROTEIN APPC"/>
    <property type="match status" value="1"/>
</dbReference>
<dbReference type="AlphaFoldDB" id="A0A1C3IQF9"/>
<feature type="transmembrane region" description="Helical" evidence="7">
    <location>
        <begin position="71"/>
        <end position="93"/>
    </location>
</feature>
<dbReference type="RefSeq" id="WP_065678943.1">
    <property type="nucleotide sequence ID" value="NZ_AP025461.1"/>
</dbReference>
<gene>
    <name evidence="10" type="primary">gsiD</name>
    <name evidence="10" type="ORF">VAT7223_01754</name>
</gene>
<feature type="compositionally biased region" description="Basic residues" evidence="8">
    <location>
        <begin position="261"/>
        <end position="274"/>
    </location>
</feature>
<evidence type="ECO:0000313" key="10">
    <source>
        <dbReference type="EMBL" id="SBS63620.1"/>
    </source>
</evidence>
<dbReference type="PANTHER" id="PTHR43386:SF1">
    <property type="entry name" value="D,D-DIPEPTIDE TRANSPORT SYSTEM PERMEASE PROTEIN DDPC-RELATED"/>
    <property type="match status" value="1"/>
</dbReference>
<dbReference type="InterPro" id="IPR000515">
    <property type="entry name" value="MetI-like"/>
</dbReference>
<evidence type="ECO:0000256" key="1">
    <source>
        <dbReference type="ARBA" id="ARBA00004651"/>
    </source>
</evidence>
<dbReference type="GeneID" id="94234562"/>
<feature type="transmembrane region" description="Helical" evidence="7">
    <location>
        <begin position="233"/>
        <end position="256"/>
    </location>
</feature>
<keyword evidence="6 7" id="KW-0472">Membrane</keyword>
<comment type="subcellular location">
    <subcellularLocation>
        <location evidence="1 7">Cell membrane</location>
        <topology evidence="1 7">Multi-pass membrane protein</topology>
    </subcellularLocation>
</comment>
<evidence type="ECO:0000256" key="4">
    <source>
        <dbReference type="ARBA" id="ARBA00022692"/>
    </source>
</evidence>
<evidence type="ECO:0000256" key="6">
    <source>
        <dbReference type="ARBA" id="ARBA00023136"/>
    </source>
</evidence>
<evidence type="ECO:0000256" key="7">
    <source>
        <dbReference type="RuleBase" id="RU363032"/>
    </source>
</evidence>
<organism evidence="10 11">
    <name type="scientific">Vibrio atlanticus</name>
    <dbReference type="NCBI Taxonomy" id="693153"/>
    <lineage>
        <taxon>Bacteria</taxon>
        <taxon>Pseudomonadati</taxon>
        <taxon>Pseudomonadota</taxon>
        <taxon>Gammaproteobacteria</taxon>
        <taxon>Vibrionales</taxon>
        <taxon>Vibrionaceae</taxon>
        <taxon>Vibrio</taxon>
    </lineage>
</organism>
<evidence type="ECO:0000256" key="8">
    <source>
        <dbReference type="SAM" id="MobiDB-lite"/>
    </source>
</evidence>
<dbReference type="InterPro" id="IPR035906">
    <property type="entry name" value="MetI-like_sf"/>
</dbReference>
<feature type="transmembrane region" description="Helical" evidence="7">
    <location>
        <begin position="105"/>
        <end position="125"/>
    </location>
</feature>
<evidence type="ECO:0000256" key="2">
    <source>
        <dbReference type="ARBA" id="ARBA00022448"/>
    </source>
</evidence>
<keyword evidence="3" id="KW-1003">Cell membrane</keyword>
<feature type="domain" description="ABC transmembrane type-1" evidence="9">
    <location>
        <begin position="67"/>
        <end position="256"/>
    </location>
</feature>
<dbReference type="Gene3D" id="1.10.3720.10">
    <property type="entry name" value="MetI-like"/>
    <property type="match status" value="1"/>
</dbReference>
<evidence type="ECO:0000256" key="3">
    <source>
        <dbReference type="ARBA" id="ARBA00022475"/>
    </source>
</evidence>